<evidence type="ECO:0000256" key="4">
    <source>
        <dbReference type="ARBA" id="ARBA00022679"/>
    </source>
</evidence>
<feature type="active site" evidence="10">
    <location>
        <position position="115"/>
    </location>
</feature>
<comment type="similarity">
    <text evidence="1 10">Belongs to the thiolase-like superfamily. FabH family.</text>
</comment>
<dbReference type="Pfam" id="PF08541">
    <property type="entry name" value="ACP_syn_III_C"/>
    <property type="match status" value="1"/>
</dbReference>
<sequence length="335" mass="36361">MAEVRSRILGLGRYLPPKVVTNHDLAEVMDTSHDWIVERSGIEERRWVEPEEGNYTMGVKAAQAALDNAGVEPGEIDCIIYATLSPDYYFPGCGVLVQRELGIGPVPAFDIREQCSGFVYGLQMADAFIRAGQYKKILLIGGEVHSKALDKSTRGRTVTVLFGDAAGAAVLGVSDDPERGILTSRMHSEGADAECLAMQYPGMAPGRTDFITHDNLEAAVQYPNMEGQKVFKTAVKRMPEVVMEVLEAEGLGIADLDMLIPHQANLRINEMVGKLLRLDASKVHNNIQKLGNTTAATIPLCLMDALELGKVKPGDLVCAAAFGAGFTWGAVLMRW</sequence>
<evidence type="ECO:0000256" key="7">
    <source>
        <dbReference type="ARBA" id="ARBA00023160"/>
    </source>
</evidence>
<reference evidence="13 14" key="1">
    <citation type="submission" date="2013-04" db="EMBL/GenBank/DDBJ databases">
        <title>Oceanococcus atlanticus 22II-S10r2 Genome Sequencing.</title>
        <authorList>
            <person name="Lai Q."/>
            <person name="Li G."/>
            <person name="Shao Z."/>
        </authorList>
    </citation>
    <scope>NUCLEOTIDE SEQUENCE [LARGE SCALE GENOMIC DNA]</scope>
    <source>
        <strain evidence="13 14">22II-S10r2</strain>
    </source>
</reference>
<keyword evidence="7 10" id="KW-0275">Fatty acid biosynthesis</keyword>
<comment type="caution">
    <text evidence="13">The sequence shown here is derived from an EMBL/GenBank/DDBJ whole genome shotgun (WGS) entry which is preliminary data.</text>
</comment>
<keyword evidence="8 10" id="KW-0511">Multifunctional enzyme</keyword>
<evidence type="ECO:0000313" key="14">
    <source>
        <dbReference type="Proteomes" id="UP000192342"/>
    </source>
</evidence>
<dbReference type="GO" id="GO:0033818">
    <property type="term" value="F:beta-ketoacyl-acyl-carrier-protein synthase III activity"/>
    <property type="evidence" value="ECO:0007669"/>
    <property type="project" value="UniProtKB-UniRule"/>
</dbReference>
<dbReference type="InterPro" id="IPR013747">
    <property type="entry name" value="ACP_syn_III_C"/>
</dbReference>
<dbReference type="InterPro" id="IPR004655">
    <property type="entry name" value="FabH"/>
</dbReference>
<evidence type="ECO:0000256" key="10">
    <source>
        <dbReference type="HAMAP-Rule" id="MF_01815"/>
    </source>
</evidence>
<proteinExistence type="inferred from homology"/>
<organism evidence="13 14">
    <name type="scientific">Oceanococcus atlanticus</name>
    <dbReference type="NCBI Taxonomy" id="1317117"/>
    <lineage>
        <taxon>Bacteria</taxon>
        <taxon>Pseudomonadati</taxon>
        <taxon>Pseudomonadota</taxon>
        <taxon>Gammaproteobacteria</taxon>
        <taxon>Chromatiales</taxon>
        <taxon>Oceanococcaceae</taxon>
        <taxon>Oceanococcus</taxon>
    </lineage>
</organism>
<accession>A0A1Y1SAA0</accession>
<dbReference type="SUPFAM" id="SSF53901">
    <property type="entry name" value="Thiolase-like"/>
    <property type="match status" value="1"/>
</dbReference>
<dbReference type="NCBIfam" id="NF006829">
    <property type="entry name" value="PRK09352.1"/>
    <property type="match status" value="1"/>
</dbReference>
<comment type="pathway">
    <text evidence="10">Lipid metabolism; fatty acid biosynthesis.</text>
</comment>
<comment type="catalytic activity">
    <reaction evidence="10">
        <text>malonyl-[ACP] + acetyl-CoA + H(+) = 3-oxobutanoyl-[ACP] + CO2 + CoA</text>
        <dbReference type="Rhea" id="RHEA:12080"/>
        <dbReference type="Rhea" id="RHEA-COMP:9623"/>
        <dbReference type="Rhea" id="RHEA-COMP:9625"/>
        <dbReference type="ChEBI" id="CHEBI:15378"/>
        <dbReference type="ChEBI" id="CHEBI:16526"/>
        <dbReference type="ChEBI" id="CHEBI:57287"/>
        <dbReference type="ChEBI" id="CHEBI:57288"/>
        <dbReference type="ChEBI" id="CHEBI:78449"/>
        <dbReference type="ChEBI" id="CHEBI:78450"/>
        <dbReference type="EC" id="2.3.1.180"/>
    </reaction>
</comment>
<dbReference type="Pfam" id="PF08545">
    <property type="entry name" value="ACP_syn_III"/>
    <property type="match status" value="1"/>
</dbReference>
<keyword evidence="3 10" id="KW-0444">Lipid biosynthesis</keyword>
<feature type="region of interest" description="ACP-binding" evidence="10">
    <location>
        <begin position="263"/>
        <end position="267"/>
    </location>
</feature>
<feature type="domain" description="Beta-ketoacyl-[acyl-carrier-protein] synthase III N-terminal" evidence="12">
    <location>
        <begin position="109"/>
        <end position="190"/>
    </location>
</feature>
<evidence type="ECO:0000256" key="5">
    <source>
        <dbReference type="ARBA" id="ARBA00022832"/>
    </source>
</evidence>
<dbReference type="UniPathway" id="UPA00094"/>
<keyword evidence="5 10" id="KW-0276">Fatty acid metabolism</keyword>
<dbReference type="InterPro" id="IPR016039">
    <property type="entry name" value="Thiolase-like"/>
</dbReference>
<evidence type="ECO:0000313" key="13">
    <source>
        <dbReference type="EMBL" id="ORE85273.1"/>
    </source>
</evidence>
<comment type="domain">
    <text evidence="10">The last Arg residue of the ACP-binding site is essential for the weak association between ACP/AcpP and FabH.</text>
</comment>
<dbReference type="HAMAP" id="MF_01815">
    <property type="entry name" value="FabH"/>
    <property type="match status" value="1"/>
</dbReference>
<gene>
    <name evidence="10" type="primary">fabH</name>
    <name evidence="13" type="ORF">ATO7_15857</name>
</gene>
<keyword evidence="4 10" id="KW-0808">Transferase</keyword>
<dbReference type="AlphaFoldDB" id="A0A1Y1SAA0"/>
<evidence type="ECO:0000259" key="11">
    <source>
        <dbReference type="Pfam" id="PF08541"/>
    </source>
</evidence>
<name>A0A1Y1SAA0_9GAMM</name>
<dbReference type="GO" id="GO:0006633">
    <property type="term" value="P:fatty acid biosynthetic process"/>
    <property type="evidence" value="ECO:0007669"/>
    <property type="project" value="UniProtKB-UniRule"/>
</dbReference>
<dbReference type="CDD" id="cd00830">
    <property type="entry name" value="KAS_III"/>
    <property type="match status" value="1"/>
</dbReference>
<evidence type="ECO:0000256" key="3">
    <source>
        <dbReference type="ARBA" id="ARBA00022516"/>
    </source>
</evidence>
<dbReference type="OrthoDB" id="9815506at2"/>
<dbReference type="EC" id="2.3.1.180" evidence="10"/>
<evidence type="ECO:0000256" key="8">
    <source>
        <dbReference type="ARBA" id="ARBA00023268"/>
    </source>
</evidence>
<dbReference type="EMBL" id="AQQV01000005">
    <property type="protein sequence ID" value="ORE85273.1"/>
    <property type="molecule type" value="Genomic_DNA"/>
</dbReference>
<dbReference type="Gene3D" id="3.40.47.10">
    <property type="match status" value="1"/>
</dbReference>
<evidence type="ECO:0000256" key="6">
    <source>
        <dbReference type="ARBA" id="ARBA00023098"/>
    </source>
</evidence>
<keyword evidence="9 10" id="KW-0012">Acyltransferase</keyword>
<comment type="function">
    <text evidence="10">Catalyzes the condensation reaction of fatty acid synthesis by the addition to an acyl acceptor of two carbons from malonyl-ACP. Catalyzes the first condensation reaction which initiates fatty acid synthesis and may therefore play a role in governing the total rate of fatty acid production. Possesses both acetoacetyl-ACP synthase and acetyl transacylase activities. Its substrate specificity determines the biosynthesis of branched-chain and/or straight-chain of fatty acids.</text>
</comment>
<dbReference type="PANTHER" id="PTHR34069:SF2">
    <property type="entry name" value="BETA-KETOACYL-[ACYL-CARRIER-PROTEIN] SYNTHASE III"/>
    <property type="match status" value="1"/>
</dbReference>
<keyword evidence="6 10" id="KW-0443">Lipid metabolism</keyword>
<evidence type="ECO:0000259" key="12">
    <source>
        <dbReference type="Pfam" id="PF08545"/>
    </source>
</evidence>
<evidence type="ECO:0000256" key="1">
    <source>
        <dbReference type="ARBA" id="ARBA00008642"/>
    </source>
</evidence>
<dbReference type="PANTHER" id="PTHR34069">
    <property type="entry name" value="3-OXOACYL-[ACYL-CARRIER-PROTEIN] SYNTHASE 3"/>
    <property type="match status" value="1"/>
</dbReference>
<evidence type="ECO:0000256" key="2">
    <source>
        <dbReference type="ARBA" id="ARBA00022490"/>
    </source>
</evidence>
<keyword evidence="14" id="KW-1185">Reference proteome</keyword>
<comment type="subunit">
    <text evidence="10">Homodimer.</text>
</comment>
<feature type="active site" evidence="10">
    <location>
        <position position="292"/>
    </location>
</feature>
<evidence type="ECO:0000256" key="9">
    <source>
        <dbReference type="ARBA" id="ARBA00023315"/>
    </source>
</evidence>
<dbReference type="InterPro" id="IPR013751">
    <property type="entry name" value="ACP_syn_III_N"/>
</dbReference>
<protein>
    <recommendedName>
        <fullName evidence="10">Beta-ketoacyl-[acyl-carrier-protein] synthase III</fullName>
        <shortName evidence="10">Beta-ketoacyl-ACP synthase III</shortName>
        <shortName evidence="10">KAS III</shortName>
        <ecNumber evidence="10">2.3.1.180</ecNumber>
    </recommendedName>
    <alternativeName>
        <fullName evidence="10">3-oxoacyl-[acyl-carrier-protein] synthase 3</fullName>
    </alternativeName>
    <alternativeName>
        <fullName evidence="10">3-oxoacyl-[acyl-carrier-protein] synthase III</fullName>
    </alternativeName>
</protein>
<dbReference type="Proteomes" id="UP000192342">
    <property type="component" value="Unassembled WGS sequence"/>
</dbReference>
<feature type="active site" evidence="10">
    <location>
        <position position="262"/>
    </location>
</feature>
<dbReference type="GO" id="GO:0004315">
    <property type="term" value="F:3-oxoacyl-[acyl-carrier-protein] synthase activity"/>
    <property type="evidence" value="ECO:0007669"/>
    <property type="project" value="InterPro"/>
</dbReference>
<dbReference type="NCBIfam" id="TIGR00747">
    <property type="entry name" value="fabH"/>
    <property type="match status" value="1"/>
</dbReference>
<dbReference type="GO" id="GO:0044550">
    <property type="term" value="P:secondary metabolite biosynthetic process"/>
    <property type="evidence" value="ECO:0007669"/>
    <property type="project" value="TreeGrafter"/>
</dbReference>
<dbReference type="RefSeq" id="WP_083563417.1">
    <property type="nucleotide sequence ID" value="NZ_AQQV01000005.1"/>
</dbReference>
<comment type="subcellular location">
    <subcellularLocation>
        <location evidence="10">Cytoplasm</location>
    </subcellularLocation>
</comment>
<keyword evidence="2 10" id="KW-0963">Cytoplasm</keyword>
<dbReference type="GO" id="GO:0005737">
    <property type="term" value="C:cytoplasm"/>
    <property type="evidence" value="ECO:0007669"/>
    <property type="project" value="UniProtKB-SubCell"/>
</dbReference>
<dbReference type="STRING" id="1317117.ATO7_15857"/>
<feature type="domain" description="Beta-ketoacyl-[acyl-carrier-protein] synthase III C-terminal" evidence="11">
    <location>
        <begin position="246"/>
        <end position="335"/>
    </location>
</feature>